<accession>A0AAE1M3C1</accession>
<feature type="compositionally biased region" description="Basic residues" evidence="1">
    <location>
        <begin position="181"/>
        <end position="193"/>
    </location>
</feature>
<reference evidence="2" key="1">
    <citation type="submission" date="2023-11" db="EMBL/GenBank/DDBJ databases">
        <title>The genome sequences of three competitors of mushroom-forming fungi.</title>
        <authorList>
            <person name="Beijen E."/>
            <person name="Ohm R.A."/>
        </authorList>
    </citation>
    <scope>NUCLEOTIDE SEQUENCE</scope>
    <source>
        <strain evidence="2">CBS 100526</strain>
    </source>
</reference>
<dbReference type="GeneID" id="87916651"/>
<keyword evidence="3" id="KW-1185">Reference proteome</keyword>
<proteinExistence type="predicted"/>
<sequence length="259" mass="29641">MAKRQFDDSALLPRKKAKLHAIHDDDNPNTQGLHSPSPPPLTLAGFERREKRKRSLDLQPDTSEEPKAKQARRSQSPEESSDTHSIQFELLDTDEDEDNHPKSDPWREFCIQSTREAEEYLSTVRICRCRNHQTRLLSPSLSNEDTTDEDVADEGATGSNQLGFPTIHPSATECINYPRPIARKQPHASRTLRKRDTTTPQRKRRQPLKKDKEESKQNKSRDKAIEAFLSSKRSSRRSRDCTLWQLGDDGMACTISIAR</sequence>
<evidence type="ECO:0000256" key="1">
    <source>
        <dbReference type="SAM" id="MobiDB-lite"/>
    </source>
</evidence>
<evidence type="ECO:0000313" key="2">
    <source>
        <dbReference type="EMBL" id="KAK4081811.1"/>
    </source>
</evidence>
<organism evidence="2 3">
    <name type="scientific">Trichoderma aggressivum f. europaeum</name>
    <dbReference type="NCBI Taxonomy" id="173218"/>
    <lineage>
        <taxon>Eukaryota</taxon>
        <taxon>Fungi</taxon>
        <taxon>Dikarya</taxon>
        <taxon>Ascomycota</taxon>
        <taxon>Pezizomycotina</taxon>
        <taxon>Sordariomycetes</taxon>
        <taxon>Hypocreomycetidae</taxon>
        <taxon>Hypocreales</taxon>
        <taxon>Hypocreaceae</taxon>
        <taxon>Trichoderma</taxon>
    </lineage>
</organism>
<dbReference type="RefSeq" id="XP_062758764.1">
    <property type="nucleotide sequence ID" value="XM_062896746.1"/>
</dbReference>
<dbReference type="EMBL" id="JAWRVG010000006">
    <property type="protein sequence ID" value="KAK4081811.1"/>
    <property type="molecule type" value="Genomic_DNA"/>
</dbReference>
<feature type="compositionally biased region" description="Basic and acidic residues" evidence="1">
    <location>
        <begin position="208"/>
        <end position="225"/>
    </location>
</feature>
<feature type="region of interest" description="Disordered" evidence="1">
    <location>
        <begin position="1"/>
        <end position="106"/>
    </location>
</feature>
<evidence type="ECO:0000313" key="3">
    <source>
        <dbReference type="Proteomes" id="UP001273209"/>
    </source>
</evidence>
<comment type="caution">
    <text evidence="2">The sequence shown here is derived from an EMBL/GenBank/DDBJ whole genome shotgun (WGS) entry which is preliminary data.</text>
</comment>
<protein>
    <submittedName>
        <fullName evidence="2">Uncharacterized protein</fullName>
    </submittedName>
</protein>
<gene>
    <name evidence="2" type="ORF">Triagg1_2552</name>
</gene>
<feature type="region of interest" description="Disordered" evidence="1">
    <location>
        <begin position="139"/>
        <end position="235"/>
    </location>
</feature>
<name>A0AAE1M3C1_9HYPO</name>
<dbReference type="Proteomes" id="UP001273209">
    <property type="component" value="Unassembled WGS sequence"/>
</dbReference>
<feature type="compositionally biased region" description="Polar residues" evidence="1">
    <location>
        <begin position="73"/>
        <end position="86"/>
    </location>
</feature>
<dbReference type="AlphaFoldDB" id="A0AAE1M3C1"/>